<keyword evidence="3" id="KW-1185">Reference proteome</keyword>
<evidence type="ECO:0000313" key="3">
    <source>
        <dbReference type="Proteomes" id="UP000316167"/>
    </source>
</evidence>
<gene>
    <name evidence="2" type="ORF">IQ13_3215</name>
</gene>
<sequence>MVSVFLCLYSISISHGKMNKDNAPVIGGAGGGVFAWFKGTLLQTVPGPFLGKMFEVAVYAMIGAAVGEAIKLGFSYLKKWIDKKRGTDE</sequence>
<dbReference type="Proteomes" id="UP000316167">
    <property type="component" value="Unassembled WGS sequence"/>
</dbReference>
<reference evidence="2 3" key="1">
    <citation type="journal article" date="2015" name="Stand. Genomic Sci.">
        <title>Genomic Encyclopedia of Bacterial and Archaeal Type Strains, Phase III: the genomes of soil and plant-associated and newly described type strains.</title>
        <authorList>
            <person name="Whitman W.B."/>
            <person name="Woyke T."/>
            <person name="Klenk H.P."/>
            <person name="Zhou Y."/>
            <person name="Lilburn T.G."/>
            <person name="Beck B.J."/>
            <person name="De Vos P."/>
            <person name="Vandamme P."/>
            <person name="Eisen J.A."/>
            <person name="Garrity G."/>
            <person name="Hugenholtz P."/>
            <person name="Kyrpides N.C."/>
        </authorList>
    </citation>
    <scope>NUCLEOTIDE SEQUENCE [LARGE SCALE GENOMIC DNA]</scope>
    <source>
        <strain evidence="2 3">CGMCC 1.7271</strain>
    </source>
</reference>
<feature type="transmembrane region" description="Helical" evidence="1">
    <location>
        <begin position="56"/>
        <end position="77"/>
    </location>
</feature>
<protein>
    <submittedName>
        <fullName evidence="2">Uncharacterized protein</fullName>
    </submittedName>
</protein>
<evidence type="ECO:0000313" key="2">
    <source>
        <dbReference type="EMBL" id="TWI80537.1"/>
    </source>
</evidence>
<keyword evidence="1" id="KW-1133">Transmembrane helix</keyword>
<comment type="caution">
    <text evidence="2">The sequence shown here is derived from an EMBL/GenBank/DDBJ whole genome shotgun (WGS) entry which is preliminary data.</text>
</comment>
<dbReference type="AlphaFoldDB" id="A0A562SGX7"/>
<keyword evidence="1" id="KW-0812">Transmembrane</keyword>
<organism evidence="2 3">
    <name type="scientific">Lacibacter cauensis</name>
    <dbReference type="NCBI Taxonomy" id="510947"/>
    <lineage>
        <taxon>Bacteria</taxon>
        <taxon>Pseudomonadati</taxon>
        <taxon>Bacteroidota</taxon>
        <taxon>Chitinophagia</taxon>
        <taxon>Chitinophagales</taxon>
        <taxon>Chitinophagaceae</taxon>
        <taxon>Lacibacter</taxon>
    </lineage>
</organism>
<accession>A0A562SGX7</accession>
<name>A0A562SGX7_9BACT</name>
<proteinExistence type="predicted"/>
<evidence type="ECO:0000256" key="1">
    <source>
        <dbReference type="SAM" id="Phobius"/>
    </source>
</evidence>
<dbReference type="EMBL" id="VLLE01000005">
    <property type="protein sequence ID" value="TWI80537.1"/>
    <property type="molecule type" value="Genomic_DNA"/>
</dbReference>
<keyword evidence="1" id="KW-0472">Membrane</keyword>